<evidence type="ECO:0000313" key="2">
    <source>
        <dbReference type="Proteomes" id="UP000316093"/>
    </source>
</evidence>
<accession>A0A4Y5Z629</accession>
<name>A0A4Y5Z629_9GAMM</name>
<sequence>MTLDNLVSIGRLQRTPIDREFITRLTMAARRSLAEVETSGIGPDTRFDLAYKCIHRIAMASLAAKGFRTSQNQPGHHQTAIQCLGWSMGVPKETLITLDALRKQRNLSDYSGDPISAEVASTCIAETEALLGVAGQRLSVDNV</sequence>
<organism evidence="1 2">
    <name type="scientific">Luteibacter pinisoli</name>
    <dbReference type="NCBI Taxonomy" id="2589080"/>
    <lineage>
        <taxon>Bacteria</taxon>
        <taxon>Pseudomonadati</taxon>
        <taxon>Pseudomonadota</taxon>
        <taxon>Gammaproteobacteria</taxon>
        <taxon>Lysobacterales</taxon>
        <taxon>Rhodanobacteraceae</taxon>
        <taxon>Luteibacter</taxon>
    </lineage>
</organism>
<dbReference type="EMBL" id="CP041046">
    <property type="protein sequence ID" value="QDE40657.1"/>
    <property type="molecule type" value="Genomic_DNA"/>
</dbReference>
<evidence type="ECO:0000313" key="1">
    <source>
        <dbReference type="EMBL" id="QDE40657.1"/>
    </source>
</evidence>
<gene>
    <name evidence="1" type="ORF">FIV34_16310</name>
</gene>
<reference evidence="1 2" key="1">
    <citation type="submission" date="2019-06" db="EMBL/GenBank/DDBJ databases">
        <title>A complete genome sequence for Luteibacter pinisoli MAH-14.</title>
        <authorList>
            <person name="Baltrus D.A."/>
        </authorList>
    </citation>
    <scope>NUCLEOTIDE SEQUENCE [LARGE SCALE GENOMIC DNA]</scope>
    <source>
        <strain evidence="1 2">MAH-14</strain>
    </source>
</reference>
<dbReference type="KEGG" id="lpy:FIV34_16310"/>
<proteinExistence type="predicted"/>
<dbReference type="AlphaFoldDB" id="A0A4Y5Z629"/>
<dbReference type="Proteomes" id="UP000316093">
    <property type="component" value="Chromosome"/>
</dbReference>
<dbReference type="GO" id="GO:0003677">
    <property type="term" value="F:DNA binding"/>
    <property type="evidence" value="ECO:0007669"/>
    <property type="project" value="UniProtKB-KW"/>
</dbReference>
<keyword evidence="1" id="KW-0238">DNA-binding</keyword>
<keyword evidence="2" id="KW-1185">Reference proteome</keyword>
<dbReference type="Gene3D" id="1.20.120.330">
    <property type="entry name" value="Nucleotidyltransferases domain 2"/>
    <property type="match status" value="1"/>
</dbReference>
<dbReference type="OrthoDB" id="5767600at2"/>
<protein>
    <submittedName>
        <fullName evidence="1">DNA-binding protein</fullName>
    </submittedName>
</protein>